<protein>
    <recommendedName>
        <fullName evidence="10">Porin</fullName>
    </recommendedName>
</protein>
<keyword evidence="6 10" id="KW-0406">Ion transport</keyword>
<comment type="function">
    <text evidence="10">Forms passive diffusion pores that allow small molecular weight hydrophilic materials across the outer membrane.</text>
</comment>
<dbReference type="RefSeq" id="WP_075640400.1">
    <property type="nucleotide sequence ID" value="NZ_MKIM01000028.1"/>
</dbReference>
<comment type="caution">
    <text evidence="11">The sequence shown here is derived from an EMBL/GenBank/DDBJ whole genome shotgun (WGS) entry which is preliminary data.</text>
</comment>
<dbReference type="Proteomes" id="UP000186894">
    <property type="component" value="Unassembled WGS sequence"/>
</dbReference>
<evidence type="ECO:0000256" key="1">
    <source>
        <dbReference type="ARBA" id="ARBA00009521"/>
    </source>
</evidence>
<dbReference type="Pfam" id="PF02530">
    <property type="entry name" value="Porin_2"/>
    <property type="match status" value="1"/>
</dbReference>
<dbReference type="AlphaFoldDB" id="A0A1Q8ZMB8"/>
<gene>
    <name evidence="11" type="ORF">BJF95_19210</name>
</gene>
<keyword evidence="3 10" id="KW-1134">Transmembrane beta strand</keyword>
<organism evidence="11 12">
    <name type="scientific">Rhizobium oryziradicis</name>
    <dbReference type="NCBI Taxonomy" id="1867956"/>
    <lineage>
        <taxon>Bacteria</taxon>
        <taxon>Pseudomonadati</taxon>
        <taxon>Pseudomonadota</taxon>
        <taxon>Alphaproteobacteria</taxon>
        <taxon>Hyphomicrobiales</taxon>
        <taxon>Rhizobiaceae</taxon>
        <taxon>Rhizobium/Agrobacterium group</taxon>
        <taxon>Rhizobium</taxon>
    </lineage>
</organism>
<evidence type="ECO:0000256" key="4">
    <source>
        <dbReference type="ARBA" id="ARBA00022692"/>
    </source>
</evidence>
<keyword evidence="2 10" id="KW-0813">Transport</keyword>
<dbReference type="GO" id="GO:0009279">
    <property type="term" value="C:cell outer membrane"/>
    <property type="evidence" value="ECO:0007669"/>
    <property type="project" value="UniProtKB-SubCell"/>
</dbReference>
<dbReference type="EMBL" id="MKIM01000028">
    <property type="protein sequence ID" value="OLP43071.1"/>
    <property type="molecule type" value="Genomic_DNA"/>
</dbReference>
<keyword evidence="4 10" id="KW-0812">Transmembrane</keyword>
<evidence type="ECO:0000256" key="7">
    <source>
        <dbReference type="ARBA" id="ARBA00023114"/>
    </source>
</evidence>
<keyword evidence="9 10" id="KW-0998">Cell outer membrane</keyword>
<dbReference type="GO" id="GO:0046930">
    <property type="term" value="C:pore complex"/>
    <property type="evidence" value="ECO:0007669"/>
    <property type="project" value="UniProtKB-KW"/>
</dbReference>
<dbReference type="OrthoDB" id="7801681at2"/>
<dbReference type="SUPFAM" id="SSF56935">
    <property type="entry name" value="Porins"/>
    <property type="match status" value="1"/>
</dbReference>
<proteinExistence type="inferred from homology"/>
<evidence type="ECO:0000256" key="9">
    <source>
        <dbReference type="ARBA" id="ARBA00023237"/>
    </source>
</evidence>
<accession>A0A1Q8ZMB8</accession>
<name>A0A1Q8ZMB8_9HYPH</name>
<evidence type="ECO:0000256" key="5">
    <source>
        <dbReference type="ARBA" id="ARBA00022729"/>
    </source>
</evidence>
<reference evidence="11 12" key="1">
    <citation type="submission" date="2016-09" db="EMBL/GenBank/DDBJ databases">
        <title>Rhizobium oryziradicis sp. nov., isolated from the root of rice.</title>
        <authorList>
            <person name="Zhao J."/>
            <person name="Zhang X."/>
        </authorList>
    </citation>
    <scope>NUCLEOTIDE SEQUENCE [LARGE SCALE GENOMIC DNA]</scope>
    <source>
        <strain evidence="11 12">N19</strain>
    </source>
</reference>
<dbReference type="GO" id="GO:0015288">
    <property type="term" value="F:porin activity"/>
    <property type="evidence" value="ECO:0007669"/>
    <property type="project" value="UniProtKB-KW"/>
</dbReference>
<comment type="subcellular location">
    <subcellularLocation>
        <location evidence="10">Cell outer membrane</location>
        <topology evidence="10">Multi-pass membrane protein</topology>
    </subcellularLocation>
</comment>
<keyword evidence="5 10" id="KW-0732">Signal</keyword>
<evidence type="ECO:0000313" key="11">
    <source>
        <dbReference type="EMBL" id="OLP43071.1"/>
    </source>
</evidence>
<evidence type="ECO:0000256" key="10">
    <source>
        <dbReference type="RuleBase" id="RU364005"/>
    </source>
</evidence>
<keyword evidence="8 10" id="KW-0472">Membrane</keyword>
<dbReference type="GO" id="GO:0006811">
    <property type="term" value="P:monoatomic ion transport"/>
    <property type="evidence" value="ECO:0007669"/>
    <property type="project" value="UniProtKB-KW"/>
</dbReference>
<evidence type="ECO:0000256" key="8">
    <source>
        <dbReference type="ARBA" id="ARBA00023136"/>
    </source>
</evidence>
<keyword evidence="12" id="KW-1185">Reference proteome</keyword>
<dbReference type="STRING" id="1867956.BJF95_19210"/>
<feature type="chain" id="PRO_5011815818" description="Porin" evidence="10">
    <location>
        <begin position="23"/>
        <end position="361"/>
    </location>
</feature>
<evidence type="ECO:0000256" key="2">
    <source>
        <dbReference type="ARBA" id="ARBA00022448"/>
    </source>
</evidence>
<evidence type="ECO:0000256" key="6">
    <source>
        <dbReference type="ARBA" id="ARBA00023065"/>
    </source>
</evidence>
<feature type="signal peptide" evidence="10">
    <location>
        <begin position="1"/>
        <end position="22"/>
    </location>
</feature>
<comment type="domain">
    <text evidence="10">Consists of 16-stranded beta-barrel sheets, with large surface-exposed loops, that form a transmembrane pore at the center of each barrel. The pore is partially ocluded by a peptide loop that folds into the pore lumen.</text>
</comment>
<comment type="similarity">
    <text evidence="1 10">Belongs to the alphaproteobacteria porin family.</text>
</comment>
<dbReference type="InterPro" id="IPR003684">
    <property type="entry name" value="Porin_alphabac"/>
</dbReference>
<evidence type="ECO:0000313" key="12">
    <source>
        <dbReference type="Proteomes" id="UP000186894"/>
    </source>
</evidence>
<sequence length="361" mass="37526">MNIKAILLGSAAALAAVSGAQAADAIVAAAPEPAEYVRVCDAFGTGYFYIPGTETCLKISGYVRAQVDYSSLDGGRNWNAKTRGLVTFNAKNDSEIGTIGSTITVRAWQGGSTTGLNNAANDTNSVELDEAFITAGGFMVGSFYNYWDTGLSGETDALGSNRLNSIAYNYKSDTFFAGIAVDELNGLSGTDSSVSRTGSATGSVYNPSYNRDNSVGIEGQVGASFGPATVTLLGGYDFVAQEGAVRGIASIVAGPGTFSIAGVYSSGANAYYDASKWSVAAEYAAKITDKLTLTPGIQYFADTQVDARGSFGGRDITRAGLTVDYKIASGLTTKVSAQYQDKTATGASDVWTGFVRLQRSF</sequence>
<evidence type="ECO:0000256" key="3">
    <source>
        <dbReference type="ARBA" id="ARBA00022452"/>
    </source>
</evidence>
<keyword evidence="7 10" id="KW-0626">Porin</keyword>